<evidence type="ECO:0000313" key="3">
    <source>
        <dbReference type="EMBL" id="QBJ90374.1"/>
    </source>
</evidence>
<dbReference type="Gene3D" id="3.50.50.60">
    <property type="entry name" value="FAD/NAD(P)-binding domain"/>
    <property type="match status" value="1"/>
</dbReference>
<keyword evidence="4" id="KW-1185">Reference proteome</keyword>
<organism evidence="3 4">
    <name type="scientific">Streptomyces seoulensis</name>
    <dbReference type="NCBI Taxonomy" id="73044"/>
    <lineage>
        <taxon>Bacteria</taxon>
        <taxon>Bacillati</taxon>
        <taxon>Actinomycetota</taxon>
        <taxon>Actinomycetes</taxon>
        <taxon>Kitasatosporales</taxon>
        <taxon>Streptomycetaceae</taxon>
        <taxon>Streptomyces</taxon>
    </lineage>
</organism>
<dbReference type="KEGG" id="sseo:D0Z67_08655"/>
<dbReference type="SUPFAM" id="SSF51905">
    <property type="entry name" value="FAD/NAD(P)-binding domain"/>
    <property type="match status" value="1"/>
</dbReference>
<gene>
    <name evidence="3" type="ORF">D0Z67_08655</name>
</gene>
<dbReference type="STRING" id="73044.GCA_000725795_00862"/>
<evidence type="ECO:0000256" key="1">
    <source>
        <dbReference type="SAM" id="SignalP"/>
    </source>
</evidence>
<dbReference type="PANTHER" id="PTHR43422">
    <property type="entry name" value="THIAMINE THIAZOLE SYNTHASE"/>
    <property type="match status" value="1"/>
</dbReference>
<dbReference type="PANTHER" id="PTHR43422:SF3">
    <property type="entry name" value="THIAMINE THIAZOLE SYNTHASE"/>
    <property type="match status" value="1"/>
</dbReference>
<dbReference type="Proteomes" id="UP000292547">
    <property type="component" value="Chromosome"/>
</dbReference>
<dbReference type="GeneID" id="300099000"/>
<accession>A0A4P6TUX2</accession>
<feature type="chain" id="PRO_5020432777" evidence="1">
    <location>
        <begin position="26"/>
        <end position="464"/>
    </location>
</feature>
<dbReference type="EMBL" id="CP032229">
    <property type="protein sequence ID" value="QBJ90374.1"/>
    <property type="molecule type" value="Genomic_DNA"/>
</dbReference>
<dbReference type="RefSeq" id="WP_031179694.1">
    <property type="nucleotide sequence ID" value="NZ_CP032229.1"/>
</dbReference>
<keyword evidence="1" id="KW-0732">Signal</keyword>
<dbReference type="GO" id="GO:0071949">
    <property type="term" value="F:FAD binding"/>
    <property type="evidence" value="ECO:0007669"/>
    <property type="project" value="InterPro"/>
</dbReference>
<feature type="signal peptide" evidence="1">
    <location>
        <begin position="1"/>
        <end position="25"/>
    </location>
</feature>
<proteinExistence type="predicted"/>
<sequence>MSEVKTTAVVLGGSLAGMLAARALAATGARVTVVERDPLPAGPEPRKGLPQARHVHQLWSGGARALEELVPGARDALSAAGVRRVPMTTDMVALSAHGWYRRWPESAFMLPAGRDLLDWVVRDLVRADGAIELLDRTEVVALTGTGRAVTGARVRADGAERTLEAGLVVDATGRGSRAAHWLAGLGLPEPERREVDSGLTYASRLFRAPEGARDGFPVVNIEPDQRGSRIGRGGVLLPVEDGRWLVTLIGARPDEPPSTGDEFLRYAREELRHPLIGELLTHAEPLTDVTVTRTTANRRVFYERLTEWPEGFVVLGDALCALNPVYGHGMSVAARSALALRDTVLRRGGPGTPGLARRAQRAVGRTVRTAWDLAIGADVFYPGATPAGPTVRDRLVAGYVGRLLLTATGNGRVARRVTDVTSLEAGAQALLAPRMLLAAAVGPLRPPLTGPPLTAEERKAAGLV</sequence>
<dbReference type="InterPro" id="IPR002938">
    <property type="entry name" value="FAD-bd"/>
</dbReference>
<evidence type="ECO:0000259" key="2">
    <source>
        <dbReference type="Pfam" id="PF01494"/>
    </source>
</evidence>
<protein>
    <submittedName>
        <fullName evidence="3">FAD-dependent oxidoreductase</fullName>
    </submittedName>
</protein>
<dbReference type="AlphaFoldDB" id="A0A4P6TUX2"/>
<dbReference type="InterPro" id="IPR036188">
    <property type="entry name" value="FAD/NAD-bd_sf"/>
</dbReference>
<feature type="domain" description="FAD-binding" evidence="2">
    <location>
        <begin position="6"/>
        <end position="340"/>
    </location>
</feature>
<dbReference type="Pfam" id="PF01494">
    <property type="entry name" value="FAD_binding_3"/>
    <property type="match status" value="1"/>
</dbReference>
<dbReference type="OrthoDB" id="9790035at2"/>
<name>A0A4P6TUX2_STRSO</name>
<reference evidence="3 4" key="1">
    <citation type="submission" date="2018-08" db="EMBL/GenBank/DDBJ databases">
        <title>The complete genome sequence of Streptomyces seoulensis, a pioneer strain for nickel superoxide dismutase discovery.</title>
        <authorList>
            <person name="Shin J."/>
            <person name="Lee J.-S."/>
            <person name="Lee E.-J."/>
            <person name="Youn H.-D."/>
        </authorList>
    </citation>
    <scope>NUCLEOTIDE SEQUENCE [LARGE SCALE GENOMIC DNA]</scope>
    <source>
        <strain evidence="3 4">KCTC 9819</strain>
    </source>
</reference>
<evidence type="ECO:0000313" key="4">
    <source>
        <dbReference type="Proteomes" id="UP000292547"/>
    </source>
</evidence>